<dbReference type="Pfam" id="PF00560">
    <property type="entry name" value="LRR_1"/>
    <property type="match status" value="2"/>
</dbReference>
<dbReference type="InterPro" id="IPR001611">
    <property type="entry name" value="Leu-rich_rpt"/>
</dbReference>
<dbReference type="RefSeq" id="NP_001424949.1">
    <property type="nucleotide sequence ID" value="NM_001438020.1"/>
</dbReference>
<keyword evidence="5" id="KW-1185">Reference proteome</keyword>
<dbReference type="AlphaFoldDB" id="A0A1W2Q6P1"/>
<dbReference type="InterPro" id="IPR055414">
    <property type="entry name" value="LRR_R13L4/SHOC2-like"/>
</dbReference>
<dbReference type="AGR" id="RGD:1583733"/>
<sequence length="354" mass="40439">MVTSSKIMTERLLLTALKGGKSTKILTLNGKKMSKMPSALEKLPNLRTLDLQNNQISKVCPELRTLTKLTLLNLGNNLLQEVPEEIKYLTSLKNLHLFGNRICRIAAGVLDGLGDLVLLNLNDNQLSSLPPEIGRLQNLTFLSLNHNKLTVIPKEICFLEHLSELHINYNRITRIPEEIRFLQNLQQLSLVRNNIEELPEEVCQLTKLGVLDVAGNVIQIFPAGFQDLKLREFYCEGNPLFLKNPIFAPQPKDLWTLREIAARFVLSQLEEYNPLIMDAIECYPEVKDKLSKAKKCAICRKPFLSEWLECVYFVPPSKNWKISKNLQLIPLQTLVCSYQCFDRRDPDVFGIAKE</sequence>
<dbReference type="ExpressionAtlas" id="A0A1W2Q6P1">
    <property type="expression patterns" value="baseline"/>
</dbReference>
<dbReference type="SMART" id="SM00364">
    <property type="entry name" value="LRR_BAC"/>
    <property type="match status" value="5"/>
</dbReference>
<keyword evidence="1" id="KW-0433">Leucine-rich repeat</keyword>
<protein>
    <submittedName>
        <fullName evidence="4">Leucine rich repeat containing 69</fullName>
    </submittedName>
</protein>
<dbReference type="Pfam" id="PF13855">
    <property type="entry name" value="LRR_8"/>
    <property type="match status" value="1"/>
</dbReference>
<dbReference type="Pfam" id="PF23598">
    <property type="entry name" value="LRR_14"/>
    <property type="match status" value="1"/>
</dbReference>
<dbReference type="Proteomes" id="UP000002494">
    <property type="component" value="Chromosome 5"/>
</dbReference>
<dbReference type="PANTHER" id="PTHR48051">
    <property type="match status" value="1"/>
</dbReference>
<reference evidence="4" key="3">
    <citation type="submission" date="2025-09" db="UniProtKB">
        <authorList>
            <consortium name="Ensembl"/>
        </authorList>
    </citation>
    <scope>IDENTIFICATION</scope>
    <source>
        <strain evidence="4">Brown Norway</strain>
    </source>
</reference>
<dbReference type="RGD" id="1583733">
    <property type="gene designation" value="Lrrc69"/>
</dbReference>
<evidence type="ECO:0000313" key="4">
    <source>
        <dbReference type="Ensembl" id="ENSRNOP00000076349.2"/>
    </source>
</evidence>
<dbReference type="GeneID" id="500415"/>
<dbReference type="SMART" id="SM00365">
    <property type="entry name" value="LRR_SD22"/>
    <property type="match status" value="4"/>
</dbReference>
<accession>A0A1W2Q6P1</accession>
<evidence type="ECO:0000256" key="2">
    <source>
        <dbReference type="ARBA" id="ARBA00022737"/>
    </source>
</evidence>
<reference evidence="4" key="2">
    <citation type="submission" date="2025-08" db="UniProtKB">
        <authorList>
            <consortium name="Ensembl"/>
        </authorList>
    </citation>
    <scope>IDENTIFICATION</scope>
    <source>
        <strain evidence="4">Brown Norway</strain>
    </source>
</reference>
<dbReference type="PROSITE" id="PS51450">
    <property type="entry name" value="LRR"/>
    <property type="match status" value="6"/>
</dbReference>
<dbReference type="Bgee" id="ENSRNOG00000006498">
    <property type="expression patterns" value="Expressed in testis and 6 other cell types or tissues"/>
</dbReference>
<dbReference type="SMART" id="SM00369">
    <property type="entry name" value="LRR_TYP"/>
    <property type="match status" value="8"/>
</dbReference>
<proteinExistence type="predicted"/>
<dbReference type="Ensembl" id="ENSRNOT00000093515.3">
    <property type="protein sequence ID" value="ENSRNOP00000076349.2"/>
    <property type="gene ID" value="ENSRNOG00000006498.8"/>
</dbReference>
<evidence type="ECO:0000313" key="6">
    <source>
        <dbReference type="RGD" id="1583733"/>
    </source>
</evidence>
<gene>
    <name evidence="4 6" type="primary">Lrrc69</name>
</gene>
<dbReference type="SUPFAM" id="SSF52058">
    <property type="entry name" value="L domain-like"/>
    <property type="match status" value="1"/>
</dbReference>
<keyword evidence="2" id="KW-0677">Repeat</keyword>
<dbReference type="SMR" id="A0A1W2Q6P1"/>
<feature type="domain" description="Disease resistance R13L4/SHOC-2-like LRR" evidence="3">
    <location>
        <begin position="165"/>
        <end position="229"/>
    </location>
</feature>
<dbReference type="InterPro" id="IPR050216">
    <property type="entry name" value="LRR_domain-containing"/>
</dbReference>
<evidence type="ECO:0000259" key="3">
    <source>
        <dbReference type="Pfam" id="PF23598"/>
    </source>
</evidence>
<dbReference type="Gene3D" id="3.80.10.10">
    <property type="entry name" value="Ribonuclease Inhibitor"/>
    <property type="match status" value="2"/>
</dbReference>
<dbReference type="GeneTree" id="ENSGT00940000164066"/>
<dbReference type="InterPro" id="IPR032675">
    <property type="entry name" value="LRR_dom_sf"/>
</dbReference>
<dbReference type="PANTHER" id="PTHR48051:SF57">
    <property type="entry name" value="LEUCINE RICH REPEAT CONTAINING 30"/>
    <property type="match status" value="1"/>
</dbReference>
<organism evidence="4 5">
    <name type="scientific">Rattus norvegicus</name>
    <name type="common">Rat</name>
    <dbReference type="NCBI Taxonomy" id="10116"/>
    <lineage>
        <taxon>Eukaryota</taxon>
        <taxon>Metazoa</taxon>
        <taxon>Chordata</taxon>
        <taxon>Craniata</taxon>
        <taxon>Vertebrata</taxon>
        <taxon>Euteleostomi</taxon>
        <taxon>Mammalia</taxon>
        <taxon>Eutheria</taxon>
        <taxon>Euarchontoglires</taxon>
        <taxon>Glires</taxon>
        <taxon>Rodentia</taxon>
        <taxon>Myomorpha</taxon>
        <taxon>Muroidea</taxon>
        <taxon>Muridae</taxon>
        <taxon>Murinae</taxon>
        <taxon>Rattus</taxon>
    </lineage>
</organism>
<name>A0A1W2Q6P1_RAT</name>
<evidence type="ECO:0000313" key="5">
    <source>
        <dbReference type="Proteomes" id="UP000002494"/>
    </source>
</evidence>
<dbReference type="InterPro" id="IPR003591">
    <property type="entry name" value="Leu-rich_rpt_typical-subtyp"/>
</dbReference>
<evidence type="ECO:0000256" key="1">
    <source>
        <dbReference type="ARBA" id="ARBA00022614"/>
    </source>
</evidence>
<reference evidence="4" key="1">
    <citation type="submission" date="2024-01" db="EMBL/GenBank/DDBJ databases">
        <title>GRCr8: a new rat reference genome assembly contstructed from accurate long reads and long range scaffolding.</title>
        <authorList>
            <person name="Doris P.A."/>
            <person name="Kalbfleisch T."/>
            <person name="Li K."/>
            <person name="Howe K."/>
            <person name="Wood J."/>
        </authorList>
    </citation>
    <scope>NUCLEOTIDE SEQUENCE [LARGE SCALE GENOMIC DNA]</scope>
    <source>
        <strain evidence="4">Brown Norway</strain>
    </source>
</reference>